<evidence type="ECO:0000256" key="6">
    <source>
        <dbReference type="ARBA" id="ARBA00023004"/>
    </source>
</evidence>
<dbReference type="GO" id="GO:0009055">
    <property type="term" value="F:electron transfer activity"/>
    <property type="evidence" value="ECO:0007669"/>
    <property type="project" value="InterPro"/>
</dbReference>
<dbReference type="Gene3D" id="1.10.760.10">
    <property type="entry name" value="Cytochrome c-like domain"/>
    <property type="match status" value="1"/>
</dbReference>
<feature type="domain" description="Cytochrome c" evidence="11">
    <location>
        <begin position="37"/>
        <end position="203"/>
    </location>
</feature>
<evidence type="ECO:0000256" key="9">
    <source>
        <dbReference type="SAM" id="Phobius"/>
    </source>
</evidence>
<dbReference type="GO" id="GO:0020037">
    <property type="term" value="F:heme binding"/>
    <property type="evidence" value="ECO:0007669"/>
    <property type="project" value="InterPro"/>
</dbReference>
<dbReference type="Pfam" id="PF02167">
    <property type="entry name" value="Cytochrom_C1"/>
    <property type="match status" value="1"/>
</dbReference>
<dbReference type="GO" id="GO:0016020">
    <property type="term" value="C:membrane"/>
    <property type="evidence" value="ECO:0007669"/>
    <property type="project" value="UniProtKB-SubCell"/>
</dbReference>
<evidence type="ECO:0000256" key="3">
    <source>
        <dbReference type="ARBA" id="ARBA00022692"/>
    </source>
</evidence>
<evidence type="ECO:0000256" key="10">
    <source>
        <dbReference type="SAM" id="SignalP"/>
    </source>
</evidence>
<keyword evidence="7 9" id="KW-0472">Membrane</keyword>
<evidence type="ECO:0000256" key="2">
    <source>
        <dbReference type="ARBA" id="ARBA00022617"/>
    </source>
</evidence>
<keyword evidence="6 8" id="KW-0408">Iron</keyword>
<dbReference type="SUPFAM" id="SSF46626">
    <property type="entry name" value="Cytochrome c"/>
    <property type="match status" value="1"/>
</dbReference>
<organism evidence="12">
    <name type="scientific">bacterium 19NY03SH02</name>
    <dbReference type="NCBI Taxonomy" id="2920631"/>
    <lineage>
        <taxon>Bacteria</taxon>
    </lineage>
</organism>
<comment type="subcellular location">
    <subcellularLocation>
        <location evidence="1">Membrane</location>
    </subcellularLocation>
</comment>
<evidence type="ECO:0000256" key="8">
    <source>
        <dbReference type="PIRSR" id="PIRSR602326-1"/>
    </source>
</evidence>
<feature type="binding site" description="covalent" evidence="8">
    <location>
        <position position="54"/>
    </location>
    <ligand>
        <name>heme c</name>
        <dbReference type="ChEBI" id="CHEBI:61717"/>
    </ligand>
</feature>
<evidence type="ECO:0000256" key="7">
    <source>
        <dbReference type="ARBA" id="ARBA00023136"/>
    </source>
</evidence>
<accession>A0AAU6V1U0</accession>
<dbReference type="InterPro" id="IPR002326">
    <property type="entry name" value="Cyt_c1"/>
</dbReference>
<feature type="signal peptide" evidence="10">
    <location>
        <begin position="1"/>
        <end position="18"/>
    </location>
</feature>
<dbReference type="AlphaFoldDB" id="A0AAU6V1U0"/>
<evidence type="ECO:0000259" key="11">
    <source>
        <dbReference type="PROSITE" id="PS51007"/>
    </source>
</evidence>
<keyword evidence="4 8" id="KW-0479">Metal-binding</keyword>
<feature type="binding site" description="covalent" evidence="8">
    <location>
        <position position="50"/>
    </location>
    <ligand>
        <name>heme c</name>
        <dbReference type="ChEBI" id="CHEBI:61717"/>
    </ligand>
</feature>
<keyword evidence="3 9" id="KW-0812">Transmembrane</keyword>
<dbReference type="GO" id="GO:0046872">
    <property type="term" value="F:metal ion binding"/>
    <property type="evidence" value="ECO:0007669"/>
    <property type="project" value="UniProtKB-KW"/>
</dbReference>
<proteinExistence type="predicted"/>
<keyword evidence="5 9" id="KW-1133">Transmembrane helix</keyword>
<feature type="transmembrane region" description="Helical" evidence="9">
    <location>
        <begin position="217"/>
        <end position="235"/>
    </location>
</feature>
<dbReference type="InterPro" id="IPR036909">
    <property type="entry name" value="Cyt_c-like_dom_sf"/>
</dbReference>
<evidence type="ECO:0000256" key="4">
    <source>
        <dbReference type="ARBA" id="ARBA00022723"/>
    </source>
</evidence>
<dbReference type="EMBL" id="CP095354">
    <property type="protein sequence ID" value="XAG80537.1"/>
    <property type="molecule type" value="Genomic_DNA"/>
</dbReference>
<dbReference type="InterPro" id="IPR009056">
    <property type="entry name" value="Cyt_c-like_dom"/>
</dbReference>
<sequence length="244" mass="27305">MKKLLIALVAFVPGMVSAASGHNVHLEDANIDLTDKESLRRGVELFQNNCAGCHSTQYQRYQRVAEDLDIPVDEMRKLIHTDAKIGELMENSIETKDAAKWFGAAPPDLTLVARVRGEDWVYSYLKGFYKDPSRPFGVNNTVFPSVGMPHVLEGLQGIATPVIETEVVDGKEVTKVKGVNPAEGGSLSAEEYDQVVRDLTGFLVYSAEPVKLERENLGKWVLGFLFIFFVIAYLLKKEYWKDVH</sequence>
<evidence type="ECO:0000256" key="5">
    <source>
        <dbReference type="ARBA" id="ARBA00022989"/>
    </source>
</evidence>
<reference evidence="12" key="1">
    <citation type="submission" date="2022-03" db="EMBL/GenBank/DDBJ databases">
        <title>Sea Food Isolates.</title>
        <authorList>
            <person name="Li c."/>
        </authorList>
    </citation>
    <scope>NUCLEOTIDE SEQUENCE</scope>
    <source>
        <strain evidence="12">19NY03SH02</strain>
    </source>
</reference>
<dbReference type="PROSITE" id="PS51007">
    <property type="entry name" value="CYTC"/>
    <property type="match status" value="1"/>
</dbReference>
<comment type="cofactor">
    <cofactor evidence="8">
        <name>heme c</name>
        <dbReference type="ChEBI" id="CHEBI:61717"/>
    </cofactor>
    <text evidence="8">Binds 1 heme c group covalently per subunit.</text>
</comment>
<gene>
    <name evidence="12" type="ORF">MRN14_19245</name>
</gene>
<protein>
    <submittedName>
        <fullName evidence="12">Cytochrome c1</fullName>
    </submittedName>
</protein>
<keyword evidence="10" id="KW-0732">Signal</keyword>
<name>A0AAU6V1U0_UNCXX</name>
<feature type="binding site" description="covalent" evidence="8">
    <location>
        <position position="53"/>
    </location>
    <ligand>
        <name>heme c</name>
        <dbReference type="ChEBI" id="CHEBI:61717"/>
    </ligand>
</feature>
<dbReference type="PANTHER" id="PTHR10266">
    <property type="entry name" value="CYTOCHROME C1"/>
    <property type="match status" value="1"/>
</dbReference>
<dbReference type="PANTHER" id="PTHR10266:SF3">
    <property type="entry name" value="CYTOCHROME C1, HEME PROTEIN, MITOCHONDRIAL"/>
    <property type="match status" value="1"/>
</dbReference>
<feature type="chain" id="PRO_5043839977" evidence="10">
    <location>
        <begin position="19"/>
        <end position="244"/>
    </location>
</feature>
<evidence type="ECO:0000256" key="1">
    <source>
        <dbReference type="ARBA" id="ARBA00004370"/>
    </source>
</evidence>
<evidence type="ECO:0000313" key="12">
    <source>
        <dbReference type="EMBL" id="XAG80537.1"/>
    </source>
</evidence>
<keyword evidence="2 8" id="KW-0349">Heme</keyword>
<dbReference type="PRINTS" id="PR00603">
    <property type="entry name" value="CYTOCHROMEC1"/>
</dbReference>